<gene>
    <name evidence="3" type="ORF">B1B_15215</name>
    <name evidence="4" type="ORF">B2A_06643</name>
</gene>
<dbReference type="EMBL" id="AUZY01010114">
    <property type="protein sequence ID" value="EQD39819.1"/>
    <property type="molecule type" value="Genomic_DNA"/>
</dbReference>
<keyword evidence="2" id="KW-1133">Transmembrane helix</keyword>
<dbReference type="EMBL" id="AUZZ01004713">
    <property type="protein sequence ID" value="EQD52206.1"/>
    <property type="molecule type" value="Genomic_DNA"/>
</dbReference>
<sequence length="90" mass="9671">MSDGRTTGAWRTPDVWGIAMSAFFADLGYQAILAVFPLYLVLHLGAPIWLYGRRRRSPTGRAPSSGMPAGSSRNGTDAGWSPSLGTRSSR</sequence>
<feature type="transmembrane region" description="Helical" evidence="2">
    <location>
        <begin position="29"/>
        <end position="51"/>
    </location>
</feature>
<dbReference type="AlphaFoldDB" id="T0ZVA8"/>
<reference evidence="4" key="1">
    <citation type="submission" date="2013-08" db="EMBL/GenBank/DDBJ databases">
        <authorList>
            <person name="Mendez C."/>
            <person name="Richter M."/>
            <person name="Ferrer M."/>
            <person name="Sanchez J."/>
        </authorList>
    </citation>
    <scope>NUCLEOTIDE SEQUENCE</scope>
</reference>
<feature type="region of interest" description="Disordered" evidence="1">
    <location>
        <begin position="55"/>
        <end position="90"/>
    </location>
</feature>
<keyword evidence="2" id="KW-0812">Transmembrane</keyword>
<keyword evidence="2" id="KW-0472">Membrane</keyword>
<organism evidence="4">
    <name type="scientific">mine drainage metagenome</name>
    <dbReference type="NCBI Taxonomy" id="410659"/>
    <lineage>
        <taxon>unclassified sequences</taxon>
        <taxon>metagenomes</taxon>
        <taxon>ecological metagenomes</taxon>
    </lineage>
</organism>
<evidence type="ECO:0000256" key="1">
    <source>
        <dbReference type="SAM" id="MobiDB-lite"/>
    </source>
</evidence>
<name>T0ZVA8_9ZZZZ</name>
<evidence type="ECO:0000256" key="2">
    <source>
        <dbReference type="SAM" id="Phobius"/>
    </source>
</evidence>
<evidence type="ECO:0000313" key="4">
    <source>
        <dbReference type="EMBL" id="EQD52206.1"/>
    </source>
</evidence>
<protein>
    <submittedName>
        <fullName evidence="4">Uncharacterized protein</fullName>
    </submittedName>
</protein>
<reference evidence="4" key="2">
    <citation type="journal article" date="2014" name="ISME J.">
        <title>Microbial stratification in low pH oxic and suboxic macroscopic growths along an acid mine drainage.</title>
        <authorList>
            <person name="Mendez-Garcia C."/>
            <person name="Mesa V."/>
            <person name="Sprenger R.R."/>
            <person name="Richter M."/>
            <person name="Diez M.S."/>
            <person name="Solano J."/>
            <person name="Bargiela R."/>
            <person name="Golyshina O.V."/>
            <person name="Manteca A."/>
            <person name="Ramos J.L."/>
            <person name="Gallego J.R."/>
            <person name="Llorente I."/>
            <person name="Martins Dos Santos V.A."/>
            <person name="Jensen O.N."/>
            <person name="Pelaez A.I."/>
            <person name="Sanchez J."/>
            <person name="Ferrer M."/>
        </authorList>
    </citation>
    <scope>NUCLEOTIDE SEQUENCE</scope>
</reference>
<evidence type="ECO:0000313" key="3">
    <source>
        <dbReference type="EMBL" id="EQD39819.1"/>
    </source>
</evidence>
<comment type="caution">
    <text evidence="4">The sequence shown here is derived from an EMBL/GenBank/DDBJ whole genome shotgun (WGS) entry which is preliminary data.</text>
</comment>
<proteinExistence type="predicted"/>
<accession>T0ZVA8</accession>